<reference evidence="11 12" key="1">
    <citation type="journal article" date="2022" name="Int. J. Syst. Evol. Microbiol.">
        <title>Cellulosimicrobium protaetiae sp. nov., isolated from the gut of the larva of Protaetia brevitarsis seulensis.</title>
        <authorList>
            <person name="Le Han H."/>
            <person name="Nguyen T.T.H."/>
            <person name="Li Z."/>
            <person name="Shin N.R."/>
            <person name="Kim S.G."/>
        </authorList>
    </citation>
    <scope>NUCLEOTIDE SEQUENCE [LARGE SCALE GENOMIC DNA]</scope>
    <source>
        <strain evidence="11 12">BI34</strain>
    </source>
</reference>
<keyword evidence="12" id="KW-1185">Reference proteome</keyword>
<dbReference type="InterPro" id="IPR008271">
    <property type="entry name" value="Ser/Thr_kinase_AS"/>
</dbReference>
<proteinExistence type="predicted"/>
<feature type="compositionally biased region" description="Low complexity" evidence="8">
    <location>
        <begin position="1"/>
        <end position="19"/>
    </location>
</feature>
<dbReference type="OrthoDB" id="9762169at2"/>
<dbReference type="Gene3D" id="1.10.510.10">
    <property type="entry name" value="Transferase(Phosphotransferase) domain 1"/>
    <property type="match status" value="1"/>
</dbReference>
<dbReference type="Gene3D" id="3.30.200.20">
    <property type="entry name" value="Phosphorylase Kinase, domain 1"/>
    <property type="match status" value="1"/>
</dbReference>
<evidence type="ECO:0000256" key="7">
    <source>
        <dbReference type="PROSITE-ProRule" id="PRU10141"/>
    </source>
</evidence>
<dbReference type="SMART" id="SM00220">
    <property type="entry name" value="S_TKc"/>
    <property type="match status" value="1"/>
</dbReference>
<dbReference type="EC" id="2.7.11.1" evidence="1"/>
<feature type="binding site" evidence="7">
    <location>
        <position position="63"/>
    </location>
    <ligand>
        <name>ATP</name>
        <dbReference type="ChEBI" id="CHEBI:30616"/>
    </ligand>
</feature>
<evidence type="ECO:0000313" key="12">
    <source>
        <dbReference type="Proteomes" id="UP000451354"/>
    </source>
</evidence>
<dbReference type="GO" id="GO:0004674">
    <property type="term" value="F:protein serine/threonine kinase activity"/>
    <property type="evidence" value="ECO:0007669"/>
    <property type="project" value="UniProtKB-KW"/>
</dbReference>
<sequence>MPAPERSAPAAAPAPSLPRRPVRQVPASGESKGAFVLAEVLGHGGFAHVYRATDAGGDDVAVKVLTGLQDGARERFAQEARLLEAVGGRGFPAFVRSGLDDEQPWFAMELVPGTTLRDHVRAAGPLDGPRALRLAAQVAEALLVLQEQHCVHRDLKPANIMVDGDRVVLLDLGIAKMFDAATSTQPVGTLAYMAPELFARRVHPRSDVYALGLLLVFACTGVVPADLNFLGRDLGAEDLVREVPDDLVGVPAGMELAPAPGELPEIDPRLQDLILSMTRYQPNHRPALESVAAVLRARLAGEAADDTLLLTRRIMADGATAAERALGPVAGLAATTGPVPRAEPASVAATGAASGGSVSAGGSTTSGVGARVSEPWHALVYDATLMSVLAEVHGDGFDGAAAEVIADHVASIGAHVADGRTPAELKDWLWQAMQWQVAAPPAGHADTLRGWRAYRRPPQVTPPEPVVRVARLRTDEPAPVPVRHDVGGRPVPVRRVSTLGRPPSASSSAGPASVSVARTRVLDSPDLVATQVGRPAPPSVPPRRRTVQHLGPTPSPPAVRPAPAPARVTGAAVTSAPAPQPAYAREPGPVSAVPPQQAPAPAPSSPSRSAAPSRPTTRSWDRSRVGGALLRALPRLLAVLAVLRTVWLVPDGAARDSEPFVPLPPQLLETLRVSIDTAPLVDGPALALAALAVAVMLRVAGQRTWTWAYALLACASVVTTVVLVLRG</sequence>
<gene>
    <name evidence="11" type="ORF">FIC82_015780</name>
</gene>
<feature type="compositionally biased region" description="Low complexity" evidence="8">
    <location>
        <begin position="565"/>
        <end position="574"/>
    </location>
</feature>
<evidence type="ECO:0000256" key="8">
    <source>
        <dbReference type="SAM" id="MobiDB-lite"/>
    </source>
</evidence>
<accession>A0A6M5UH34</accession>
<dbReference type="EMBL" id="CP052757">
    <property type="protein sequence ID" value="QJW37424.1"/>
    <property type="molecule type" value="Genomic_DNA"/>
</dbReference>
<name>A0A6M5UH34_9MICO</name>
<keyword evidence="6 7" id="KW-0067">ATP-binding</keyword>
<dbReference type="AlphaFoldDB" id="A0A6M5UH34"/>
<organism evidence="11 12">
    <name type="scientific">Cellulosimicrobium protaetiae</name>
    <dbReference type="NCBI Taxonomy" id="2587808"/>
    <lineage>
        <taxon>Bacteria</taxon>
        <taxon>Bacillati</taxon>
        <taxon>Actinomycetota</taxon>
        <taxon>Actinomycetes</taxon>
        <taxon>Micrococcales</taxon>
        <taxon>Promicromonosporaceae</taxon>
        <taxon>Cellulosimicrobium</taxon>
    </lineage>
</organism>
<feature type="region of interest" description="Disordered" evidence="8">
    <location>
        <begin position="341"/>
        <end position="367"/>
    </location>
</feature>
<evidence type="ECO:0000256" key="5">
    <source>
        <dbReference type="ARBA" id="ARBA00022777"/>
    </source>
</evidence>
<feature type="compositionally biased region" description="Low complexity" evidence="8">
    <location>
        <begin position="488"/>
        <end position="518"/>
    </location>
</feature>
<dbReference type="InterPro" id="IPR011009">
    <property type="entry name" value="Kinase-like_dom_sf"/>
</dbReference>
<keyword evidence="9" id="KW-0472">Membrane</keyword>
<keyword evidence="5 11" id="KW-0418">Kinase</keyword>
<dbReference type="Pfam" id="PF00069">
    <property type="entry name" value="Pkinase"/>
    <property type="match status" value="1"/>
</dbReference>
<keyword evidence="3" id="KW-0808">Transferase</keyword>
<evidence type="ECO:0000256" key="2">
    <source>
        <dbReference type="ARBA" id="ARBA00022527"/>
    </source>
</evidence>
<protein>
    <recommendedName>
        <fullName evidence="1">non-specific serine/threonine protein kinase</fullName>
        <ecNumber evidence="1">2.7.11.1</ecNumber>
    </recommendedName>
</protein>
<dbReference type="PANTHER" id="PTHR43289">
    <property type="entry name" value="MITOGEN-ACTIVATED PROTEIN KINASE KINASE KINASE 20-RELATED"/>
    <property type="match status" value="1"/>
</dbReference>
<dbReference type="KEGG" id="cprt:FIC82_015780"/>
<dbReference type="PROSITE" id="PS00108">
    <property type="entry name" value="PROTEIN_KINASE_ST"/>
    <property type="match status" value="1"/>
</dbReference>
<dbReference type="PROSITE" id="PS00107">
    <property type="entry name" value="PROTEIN_KINASE_ATP"/>
    <property type="match status" value="1"/>
</dbReference>
<dbReference type="InterPro" id="IPR017441">
    <property type="entry name" value="Protein_kinase_ATP_BS"/>
</dbReference>
<dbReference type="RefSeq" id="WP_154799140.1">
    <property type="nucleotide sequence ID" value="NZ_CP052757.1"/>
</dbReference>
<feature type="region of interest" description="Disordered" evidence="8">
    <location>
        <begin position="1"/>
        <end position="25"/>
    </location>
</feature>
<keyword evidence="4 7" id="KW-0547">Nucleotide-binding</keyword>
<dbReference type="InterPro" id="IPR000719">
    <property type="entry name" value="Prot_kinase_dom"/>
</dbReference>
<feature type="compositionally biased region" description="Low complexity" evidence="8">
    <location>
        <begin position="345"/>
        <end position="367"/>
    </location>
</feature>
<dbReference type="PROSITE" id="PS50011">
    <property type="entry name" value="PROTEIN_KINASE_DOM"/>
    <property type="match status" value="1"/>
</dbReference>
<feature type="domain" description="Protein kinase" evidence="10">
    <location>
        <begin position="35"/>
        <end position="299"/>
    </location>
</feature>
<feature type="compositionally biased region" description="Low complexity" evidence="8">
    <location>
        <begin position="605"/>
        <end position="615"/>
    </location>
</feature>
<evidence type="ECO:0000256" key="4">
    <source>
        <dbReference type="ARBA" id="ARBA00022741"/>
    </source>
</evidence>
<evidence type="ECO:0000259" key="10">
    <source>
        <dbReference type="PROSITE" id="PS50011"/>
    </source>
</evidence>
<feature type="transmembrane region" description="Helical" evidence="9">
    <location>
        <begin position="707"/>
        <end position="725"/>
    </location>
</feature>
<keyword evidence="9" id="KW-0812">Transmembrane</keyword>
<evidence type="ECO:0000256" key="9">
    <source>
        <dbReference type="SAM" id="Phobius"/>
    </source>
</evidence>
<evidence type="ECO:0000313" key="11">
    <source>
        <dbReference type="EMBL" id="QJW37424.1"/>
    </source>
</evidence>
<keyword evidence="2 11" id="KW-0723">Serine/threonine-protein kinase</keyword>
<evidence type="ECO:0000256" key="3">
    <source>
        <dbReference type="ARBA" id="ARBA00022679"/>
    </source>
</evidence>
<dbReference type="Proteomes" id="UP000451354">
    <property type="component" value="Chromosome"/>
</dbReference>
<dbReference type="PANTHER" id="PTHR43289:SF6">
    <property type="entry name" value="SERINE_THREONINE-PROTEIN KINASE NEKL-3"/>
    <property type="match status" value="1"/>
</dbReference>
<feature type="compositionally biased region" description="Pro residues" evidence="8">
    <location>
        <begin position="553"/>
        <end position="564"/>
    </location>
</feature>
<feature type="compositionally biased region" description="Basic and acidic residues" evidence="8">
    <location>
        <begin position="478"/>
        <end position="487"/>
    </location>
</feature>
<dbReference type="CDD" id="cd14014">
    <property type="entry name" value="STKc_PknB_like"/>
    <property type="match status" value="1"/>
</dbReference>
<evidence type="ECO:0000256" key="6">
    <source>
        <dbReference type="ARBA" id="ARBA00022840"/>
    </source>
</evidence>
<feature type="region of interest" description="Disordered" evidence="8">
    <location>
        <begin position="478"/>
        <end position="622"/>
    </location>
</feature>
<keyword evidence="9" id="KW-1133">Transmembrane helix</keyword>
<evidence type="ECO:0000256" key="1">
    <source>
        <dbReference type="ARBA" id="ARBA00012513"/>
    </source>
</evidence>
<dbReference type="GO" id="GO:0005524">
    <property type="term" value="F:ATP binding"/>
    <property type="evidence" value="ECO:0007669"/>
    <property type="project" value="UniProtKB-UniRule"/>
</dbReference>
<dbReference type="SUPFAM" id="SSF56112">
    <property type="entry name" value="Protein kinase-like (PK-like)"/>
    <property type="match status" value="1"/>
</dbReference>